<feature type="domain" description="CYRIA/CYRIB Rac1 binding" evidence="6">
    <location>
        <begin position="411"/>
        <end position="712"/>
    </location>
</feature>
<comment type="subcellular location">
    <subcellularLocation>
        <location evidence="1">Membrane</location>
        <topology evidence="1">Lipid-anchor</topology>
    </subcellularLocation>
</comment>
<evidence type="ECO:0000313" key="8">
    <source>
        <dbReference type="WBParaSite" id="Gr19_v10_g15630.t1"/>
    </source>
</evidence>
<dbReference type="Proteomes" id="UP000887572">
    <property type="component" value="Unplaced"/>
</dbReference>
<reference evidence="8" key="1">
    <citation type="submission" date="2022-11" db="UniProtKB">
        <authorList>
            <consortium name="WormBaseParasite"/>
        </authorList>
    </citation>
    <scope>IDENTIFICATION</scope>
</reference>
<comment type="similarity">
    <text evidence="2">Belongs to the CYRI family.</text>
</comment>
<dbReference type="GO" id="GO:0030833">
    <property type="term" value="P:regulation of actin filament polymerization"/>
    <property type="evidence" value="ECO:0007669"/>
    <property type="project" value="InterPro"/>
</dbReference>
<evidence type="ECO:0000256" key="2">
    <source>
        <dbReference type="ARBA" id="ARBA00005778"/>
    </source>
</evidence>
<dbReference type="PANTHER" id="PTHR12422">
    <property type="entry name" value="GH09096P"/>
    <property type="match status" value="1"/>
</dbReference>
<dbReference type="InterPro" id="IPR039789">
    <property type="entry name" value="CYRI"/>
</dbReference>
<feature type="compositionally biased region" description="Low complexity" evidence="5">
    <location>
        <begin position="195"/>
        <end position="211"/>
    </location>
</feature>
<keyword evidence="3" id="KW-0472">Membrane</keyword>
<evidence type="ECO:0000256" key="1">
    <source>
        <dbReference type="ARBA" id="ARBA00004635"/>
    </source>
</evidence>
<evidence type="ECO:0000259" key="6">
    <source>
        <dbReference type="Pfam" id="PF07159"/>
    </source>
</evidence>
<dbReference type="Pfam" id="PF07159">
    <property type="entry name" value="CYRIA-B_Rac1-bd"/>
    <property type="match status" value="1"/>
</dbReference>
<organism evidence="7 8">
    <name type="scientific">Globodera rostochiensis</name>
    <name type="common">Golden nematode worm</name>
    <name type="synonym">Heterodera rostochiensis</name>
    <dbReference type="NCBI Taxonomy" id="31243"/>
    <lineage>
        <taxon>Eukaryota</taxon>
        <taxon>Metazoa</taxon>
        <taxon>Ecdysozoa</taxon>
        <taxon>Nematoda</taxon>
        <taxon>Chromadorea</taxon>
        <taxon>Rhabditida</taxon>
        <taxon>Tylenchina</taxon>
        <taxon>Tylenchomorpha</taxon>
        <taxon>Tylenchoidea</taxon>
        <taxon>Heteroderidae</taxon>
        <taxon>Heteroderinae</taxon>
        <taxon>Globodera</taxon>
    </lineage>
</organism>
<keyword evidence="4" id="KW-0449">Lipoprotein</keyword>
<feature type="region of interest" description="Disordered" evidence="5">
    <location>
        <begin position="182"/>
        <end position="211"/>
    </location>
</feature>
<sequence length="723" mass="80807">MLAELLNPAFKRYVKRAFGGFRLPAANARVPPRRARGPSSAAAGAAAASIATAKRRVALQLLRRCLQSVPLLPRLPPFQCPKCSLLSRRPGVMLNHICAKKLVEFKNVTQIVELGFRSRVRDALAALERIPNPQAMQFTKFCRPFTEAADHVTVHQPSKLSDIVLKFVQRWNTVQIVQTTQPVPPSHQLPCHSMTSPTTEPTTSGMVNNNSSSSCSASSTGFFCAVCGRLFGRYADWDAHLLDEEEEEGVPGDAGGGTDGICPYNGQQPTPIECPPNELFPRNGLPIVSRSATAEFNDESANQNHSQRQQQWHCSTCALQHFATRAEFHAHLLKDGDGHRPDGTRHIHNIYTFVTQLADSSHCPTPKNEQNKRKVWEKGLQILTPTGNNDSDSKRNAQQQSYNQHIYDDIDVFLDFEHCRPSDQERALFLELESVLQLALRAADCLATYGGGASMEVRAALQNCEDAAVQSASFAVVRQFVRRIRKYFETAQRIEKVVPELLWELCSGPLPPAEQLGSAQALCKQLARLIDFVFRFDAMKMNTPALQNDFSFFRRVISRSETAAREAEGDCSLELANTISLFLASPTPMLNALTNSTTGFVRDHPDLPVSNTTETLTAIVYICRHMLERKEFYDRLSVDERNFFLRVMVSALILFDHIDSAGAFCRHSPVDVRGVVEVVKQKGTEQQANQLMDVLRYTSKHLNDLETPKSVRALFNERMERNS</sequence>
<dbReference type="GO" id="GO:0016020">
    <property type="term" value="C:membrane"/>
    <property type="evidence" value="ECO:0007669"/>
    <property type="project" value="UniProtKB-SubCell"/>
</dbReference>
<proteinExistence type="inferred from homology"/>
<dbReference type="AlphaFoldDB" id="A0A914HBU0"/>
<dbReference type="InterPro" id="IPR009828">
    <property type="entry name" value="CYRIA/CYRIB_Rac1-bd"/>
</dbReference>
<keyword evidence="7" id="KW-1185">Reference proteome</keyword>
<protein>
    <submittedName>
        <fullName evidence="8">CYRIA/CYRIB Rac1 binding domain-containing protein</fullName>
    </submittedName>
</protein>
<dbReference type="GO" id="GO:0031267">
    <property type="term" value="F:small GTPase binding"/>
    <property type="evidence" value="ECO:0007669"/>
    <property type="project" value="InterPro"/>
</dbReference>
<evidence type="ECO:0000256" key="5">
    <source>
        <dbReference type="SAM" id="MobiDB-lite"/>
    </source>
</evidence>
<evidence type="ECO:0000256" key="3">
    <source>
        <dbReference type="ARBA" id="ARBA00023136"/>
    </source>
</evidence>
<evidence type="ECO:0000256" key="4">
    <source>
        <dbReference type="ARBA" id="ARBA00023288"/>
    </source>
</evidence>
<evidence type="ECO:0000313" key="7">
    <source>
        <dbReference type="Proteomes" id="UP000887572"/>
    </source>
</evidence>
<accession>A0A914HBU0</accession>
<dbReference type="WBParaSite" id="Gr19_v10_g15630.t1">
    <property type="protein sequence ID" value="Gr19_v10_g15630.t1"/>
    <property type="gene ID" value="Gr19_v10_g15630"/>
</dbReference>
<name>A0A914HBU0_GLORO</name>